<accession>A0A5B6VDM9</accession>
<dbReference type="SUPFAM" id="SSF53955">
    <property type="entry name" value="Lysozyme-like"/>
    <property type="match status" value="1"/>
</dbReference>
<dbReference type="PANTHER" id="PTHR37179">
    <property type="entry name" value="TRANSGLYCOSYLASE"/>
    <property type="match status" value="1"/>
</dbReference>
<comment type="caution">
    <text evidence="2">The sequence shown here is derived from an EMBL/GenBank/DDBJ whole genome shotgun (WGS) entry which is preliminary data.</text>
</comment>
<evidence type="ECO:0000313" key="3">
    <source>
        <dbReference type="Proteomes" id="UP000325315"/>
    </source>
</evidence>
<dbReference type="Proteomes" id="UP000325315">
    <property type="component" value="Unassembled WGS sequence"/>
</dbReference>
<dbReference type="InterPro" id="IPR023346">
    <property type="entry name" value="Lysozyme-like_dom_sf"/>
</dbReference>
<gene>
    <name evidence="2" type="ORF">EPI10_002265</name>
</gene>
<dbReference type="Gene3D" id="1.10.530.10">
    <property type="match status" value="1"/>
</dbReference>
<dbReference type="EMBL" id="SMMG02000007">
    <property type="protein sequence ID" value="KAA3467239.1"/>
    <property type="molecule type" value="Genomic_DNA"/>
</dbReference>
<dbReference type="CDD" id="cd00254">
    <property type="entry name" value="LT-like"/>
    <property type="match status" value="1"/>
</dbReference>
<dbReference type="AlphaFoldDB" id="A0A5B6VDM9"/>
<evidence type="ECO:0000259" key="1">
    <source>
        <dbReference type="Pfam" id="PF01464"/>
    </source>
</evidence>
<dbReference type="Pfam" id="PF01464">
    <property type="entry name" value="SLT"/>
    <property type="match status" value="1"/>
</dbReference>
<dbReference type="InterPro" id="IPR008258">
    <property type="entry name" value="Transglycosylase_SLT_dom_1"/>
</dbReference>
<keyword evidence="3" id="KW-1185">Reference proteome</keyword>
<name>A0A5B6VDM9_9ROSI</name>
<protein>
    <submittedName>
        <fullName evidence="2">Transglycosylase</fullName>
    </submittedName>
</protein>
<feature type="domain" description="Transglycosylase SLT" evidence="1">
    <location>
        <begin position="40"/>
        <end position="155"/>
    </location>
</feature>
<reference evidence="2" key="1">
    <citation type="submission" date="2019-08" db="EMBL/GenBank/DDBJ databases">
        <authorList>
            <person name="Liu F."/>
        </authorList>
    </citation>
    <scope>NUCLEOTIDE SEQUENCE [LARGE SCALE GENOMIC DNA]</scope>
    <source>
        <strain evidence="2">PA1801</strain>
        <tissue evidence="2">Leaf</tissue>
    </source>
</reference>
<sequence>MEGGCANKIGHVKSTEYYLLSMNPVLRSGENHALNEYQVEGKEQEMICAIAELESNRRPLATGYDKKTNLITIGIMQVSPKVAEWIVREEDYLLFPVEEDPDILYRPFVNVYFGAAYLRWLSNFDGKIRTEEFVVRAYSGGTKKVNHKSTLPYWKRYLQVKECYLSSISCFASEEHINVIPVEAMLAFEAYFRQSK</sequence>
<dbReference type="OrthoDB" id="550520at2759"/>
<dbReference type="PANTHER" id="PTHR37179:SF1">
    <property type="entry name" value="TRANSGLYCOSYLASE"/>
    <property type="match status" value="1"/>
</dbReference>
<organism evidence="2 3">
    <name type="scientific">Gossypium australe</name>
    <dbReference type="NCBI Taxonomy" id="47621"/>
    <lineage>
        <taxon>Eukaryota</taxon>
        <taxon>Viridiplantae</taxon>
        <taxon>Streptophyta</taxon>
        <taxon>Embryophyta</taxon>
        <taxon>Tracheophyta</taxon>
        <taxon>Spermatophyta</taxon>
        <taxon>Magnoliopsida</taxon>
        <taxon>eudicotyledons</taxon>
        <taxon>Gunneridae</taxon>
        <taxon>Pentapetalae</taxon>
        <taxon>rosids</taxon>
        <taxon>malvids</taxon>
        <taxon>Malvales</taxon>
        <taxon>Malvaceae</taxon>
        <taxon>Malvoideae</taxon>
        <taxon>Gossypium</taxon>
    </lineage>
</organism>
<evidence type="ECO:0000313" key="2">
    <source>
        <dbReference type="EMBL" id="KAA3467239.1"/>
    </source>
</evidence>
<proteinExistence type="predicted"/>